<evidence type="ECO:0000313" key="1">
    <source>
        <dbReference type="EMBL" id="RRH71392.1"/>
    </source>
</evidence>
<comment type="caution">
    <text evidence="1">The sequence shown here is derived from an EMBL/GenBank/DDBJ whole genome shotgun (WGS) entry which is preliminary data.</text>
</comment>
<dbReference type="Proteomes" id="UP000282125">
    <property type="component" value="Unassembled WGS sequence"/>
</dbReference>
<dbReference type="EMBL" id="RRAZ01000030">
    <property type="protein sequence ID" value="RRH71392.1"/>
    <property type="molecule type" value="Genomic_DNA"/>
</dbReference>
<organism evidence="1 2">
    <name type="scientific">Falsigemmobacter faecalis</name>
    <dbReference type="NCBI Taxonomy" id="2488730"/>
    <lineage>
        <taxon>Bacteria</taxon>
        <taxon>Pseudomonadati</taxon>
        <taxon>Pseudomonadota</taxon>
        <taxon>Alphaproteobacteria</taxon>
        <taxon>Rhodobacterales</taxon>
        <taxon>Paracoccaceae</taxon>
        <taxon>Falsigemmobacter</taxon>
    </lineage>
</organism>
<accession>A0A3P3DD68</accession>
<evidence type="ECO:0000313" key="2">
    <source>
        <dbReference type="Proteomes" id="UP000282125"/>
    </source>
</evidence>
<reference evidence="1 2" key="1">
    <citation type="submission" date="2018-11" db="EMBL/GenBank/DDBJ databases">
        <title>Gemmobacter sp. nov., YIM 102744-1 draft genome.</title>
        <authorList>
            <person name="Li G."/>
            <person name="Jiang Y."/>
        </authorList>
    </citation>
    <scope>NUCLEOTIDE SEQUENCE [LARGE SCALE GENOMIC DNA]</scope>
    <source>
        <strain evidence="1 2">YIM 102744-1</strain>
    </source>
</reference>
<protein>
    <submittedName>
        <fullName evidence="1">Uncharacterized protein</fullName>
    </submittedName>
</protein>
<sequence length="240" mass="27031">MLLRFDVETARFLSQVRKLADRDIRTAASWALNDTAKEVQEQIRLRVDQVFDRPAPFTRNAFGVNRGARPSHLEVEIGERPSVGRRHFLKVQEHGGSRPQTGIEGRLTLAAPGTAVGIVPTPQARLDRYGNWSTGERNQVLSQLKVGRDVGYSSNETASSKTRKLRKASARYFVPKHGLAPGVYRRNRTGDIPIRILTFTSTAPVYDQTLGFNETAAAEFWARLPDHLARTLRRMVERRA</sequence>
<dbReference type="OrthoDB" id="7564032at2"/>
<proteinExistence type="predicted"/>
<dbReference type="RefSeq" id="WP_124966258.1">
    <property type="nucleotide sequence ID" value="NZ_RRAZ01000030.1"/>
</dbReference>
<keyword evidence="2" id="KW-1185">Reference proteome</keyword>
<dbReference type="AlphaFoldDB" id="A0A3P3DD68"/>
<gene>
    <name evidence="1" type="ORF">EG244_16385</name>
</gene>
<name>A0A3P3DD68_9RHOB</name>